<organism evidence="2 3">
    <name type="scientific">Testicularia cyperi</name>
    <dbReference type="NCBI Taxonomy" id="1882483"/>
    <lineage>
        <taxon>Eukaryota</taxon>
        <taxon>Fungi</taxon>
        <taxon>Dikarya</taxon>
        <taxon>Basidiomycota</taxon>
        <taxon>Ustilaginomycotina</taxon>
        <taxon>Ustilaginomycetes</taxon>
        <taxon>Ustilaginales</taxon>
        <taxon>Anthracoideaceae</taxon>
        <taxon>Testicularia</taxon>
    </lineage>
</organism>
<evidence type="ECO:0000256" key="1">
    <source>
        <dbReference type="SAM" id="SignalP"/>
    </source>
</evidence>
<evidence type="ECO:0000313" key="2">
    <source>
        <dbReference type="EMBL" id="PWZ02066.1"/>
    </source>
</evidence>
<evidence type="ECO:0008006" key="4">
    <source>
        <dbReference type="Google" id="ProtNLM"/>
    </source>
</evidence>
<gene>
    <name evidence="2" type="ORF">BCV70DRAFT_198346</name>
</gene>
<feature type="signal peptide" evidence="1">
    <location>
        <begin position="1"/>
        <end position="23"/>
    </location>
</feature>
<keyword evidence="3" id="KW-1185">Reference proteome</keyword>
<protein>
    <recommendedName>
        <fullName evidence="4">Secreted protein</fullName>
    </recommendedName>
</protein>
<keyword evidence="1" id="KW-0732">Signal</keyword>
<accession>A0A317XUN1</accession>
<proteinExistence type="predicted"/>
<feature type="chain" id="PRO_5016329772" description="Secreted protein" evidence="1">
    <location>
        <begin position="24"/>
        <end position="106"/>
    </location>
</feature>
<dbReference type="AlphaFoldDB" id="A0A317XUN1"/>
<sequence>MKPSTVPTLIGIVVAMICTAVYAAPQPAPESKVEREQLVRRASFRCAVTKQPSGSWKVSTACPGVHLECCVPTHFQIDRRVGYVLDRGDCVESKDELPDSSKFTCY</sequence>
<reference evidence="2 3" key="1">
    <citation type="journal article" date="2018" name="Mol. Biol. Evol.">
        <title>Broad Genomic Sampling Reveals a Smut Pathogenic Ancestry of the Fungal Clade Ustilaginomycotina.</title>
        <authorList>
            <person name="Kijpornyongpan T."/>
            <person name="Mondo S.J."/>
            <person name="Barry K."/>
            <person name="Sandor L."/>
            <person name="Lee J."/>
            <person name="Lipzen A."/>
            <person name="Pangilinan J."/>
            <person name="LaButti K."/>
            <person name="Hainaut M."/>
            <person name="Henrissat B."/>
            <person name="Grigoriev I.V."/>
            <person name="Spatafora J.W."/>
            <person name="Aime M.C."/>
        </authorList>
    </citation>
    <scope>NUCLEOTIDE SEQUENCE [LARGE SCALE GENOMIC DNA]</scope>
    <source>
        <strain evidence="2 3">MCA 3645</strain>
    </source>
</reference>
<dbReference type="EMBL" id="KZ819189">
    <property type="protein sequence ID" value="PWZ02066.1"/>
    <property type="molecule type" value="Genomic_DNA"/>
</dbReference>
<dbReference type="InParanoid" id="A0A317XUN1"/>
<name>A0A317XUN1_9BASI</name>
<evidence type="ECO:0000313" key="3">
    <source>
        <dbReference type="Proteomes" id="UP000246740"/>
    </source>
</evidence>
<dbReference type="Proteomes" id="UP000246740">
    <property type="component" value="Unassembled WGS sequence"/>
</dbReference>